<dbReference type="RefSeq" id="WP_168362626.1">
    <property type="nucleotide sequence ID" value="NZ_CP033622.1"/>
</dbReference>
<organism evidence="1 3">
    <name type="scientific">Dickeya zeae</name>
    <dbReference type="NCBI Taxonomy" id="204042"/>
    <lineage>
        <taxon>Bacteria</taxon>
        <taxon>Pseudomonadati</taxon>
        <taxon>Pseudomonadota</taxon>
        <taxon>Gammaproteobacteria</taxon>
        <taxon>Enterobacterales</taxon>
        <taxon>Pectobacteriaceae</taxon>
        <taxon>Dickeya</taxon>
    </lineage>
</organism>
<dbReference type="Proteomes" id="UP000824976">
    <property type="component" value="Chromosome"/>
</dbReference>
<reference evidence="1 3" key="1">
    <citation type="submission" date="2018-11" db="EMBL/GenBank/DDBJ databases">
        <title>Complete genome sequence of Dickeya zeae strain CE1 infecting Canna edulis Ker-Gawl. in China.</title>
        <authorList>
            <person name="Zhang J."/>
            <person name="Lin B."/>
            <person name="Shen H."/>
            <person name="Jiang S."/>
            <person name="Pu X."/>
            <person name="Sun D."/>
        </authorList>
    </citation>
    <scope>NUCLEOTIDE SEQUENCE [LARGE SCALE GENOMIC DNA]</scope>
    <source>
        <strain evidence="1 3">CE1</strain>
    </source>
</reference>
<dbReference type="EMBL" id="CP040817">
    <property type="protein sequence ID" value="QYM91186.1"/>
    <property type="molecule type" value="Genomic_DNA"/>
</dbReference>
<evidence type="ECO:0000313" key="4">
    <source>
        <dbReference type="Proteomes" id="UP000824976"/>
    </source>
</evidence>
<proteinExistence type="predicted"/>
<dbReference type="AlphaFoldDB" id="A0AAE6YZM5"/>
<reference evidence="2 4" key="2">
    <citation type="submission" date="2019-06" db="EMBL/GenBank/DDBJ databases">
        <title>Complete genome of Dickeya zeae PL65.</title>
        <authorList>
            <person name="Boluk G."/>
            <person name="Arif M."/>
        </authorList>
    </citation>
    <scope>NUCLEOTIDE SEQUENCE [LARGE SCALE GENOMIC DNA]</scope>
    <source>
        <strain evidence="2 4">PL65</strain>
    </source>
</reference>
<sequence>MGQSVVFEPVPAGWCCKRSGKDAIWADFVPGGASAAHAHLGYGDLVRTTTSGYLKHRCATLPLAMNSWVMVAIGKGGLRHDN</sequence>
<dbReference type="EMBL" id="CP033622">
    <property type="protein sequence ID" value="QIZ51364.1"/>
    <property type="molecule type" value="Genomic_DNA"/>
</dbReference>
<evidence type="ECO:0000313" key="2">
    <source>
        <dbReference type="EMBL" id="QYM91186.1"/>
    </source>
</evidence>
<evidence type="ECO:0000313" key="1">
    <source>
        <dbReference type="EMBL" id="QIZ51364.1"/>
    </source>
</evidence>
<gene>
    <name evidence="1" type="ORF">DWG24_11595</name>
    <name evidence="2" type="ORF">FGI21_04490</name>
</gene>
<name>A0AAE6YZM5_9GAMM</name>
<accession>A0AAE6YZM5</accession>
<keyword evidence="4" id="KW-1185">Reference proteome</keyword>
<protein>
    <submittedName>
        <fullName evidence="1">Uncharacterized protein</fullName>
    </submittedName>
</protein>
<dbReference type="Proteomes" id="UP000500801">
    <property type="component" value="Chromosome"/>
</dbReference>
<evidence type="ECO:0000313" key="3">
    <source>
        <dbReference type="Proteomes" id="UP000500801"/>
    </source>
</evidence>